<accession>A0A926D690</accession>
<dbReference type="Pfam" id="PF04464">
    <property type="entry name" value="Glyphos_transf"/>
    <property type="match status" value="1"/>
</dbReference>
<dbReference type="SUPFAM" id="SSF53448">
    <property type="entry name" value="Nucleotide-diphospho-sugar transferases"/>
    <property type="match status" value="1"/>
</dbReference>
<proteinExistence type="predicted"/>
<dbReference type="GO" id="GO:0016020">
    <property type="term" value="C:membrane"/>
    <property type="evidence" value="ECO:0007669"/>
    <property type="project" value="InterPro"/>
</dbReference>
<comment type="caution">
    <text evidence="1">The sequence shown here is derived from an EMBL/GenBank/DDBJ whole genome shotgun (WGS) entry which is preliminary data.</text>
</comment>
<dbReference type="SUPFAM" id="SSF53756">
    <property type="entry name" value="UDP-Glycosyltransferase/glycogen phosphorylase"/>
    <property type="match status" value="1"/>
</dbReference>
<evidence type="ECO:0000313" key="1">
    <source>
        <dbReference type="EMBL" id="MBC8532478.1"/>
    </source>
</evidence>
<sequence>MPASQNPIHFSVICYASKSDAAIAESLASIQNQTVGFQRIQLILTGARLSETEQAVYTQYQQAHPNQVLLLSEPYETAAQAFNAALPKAVGGFVYFMETTDCISKTLFAKCLEAGRGTRSNLFLFPAVLKKPGNPLAKPHTLCRQYPKTEGLVDLDFDYHQIPVGVKNVIFPRQFLTGAVFQESLRYYSLQDFTLRILMDHAKDLFLVHGQCTYTVPMEDDIGNLDAFYKEWYFDTITAFCAPLLKDARQKFGIIPAFLQFAALYYTQWPFLCNMNLRNKNILLGDDLEAYKADLLALYQDIDDEIIVNTKKVRANKISTSLAKVLLELKHKEEPDATHYVYMKNNVVAAYEEAALETLRDEFLYIHNFECLDGRYELDVAFNDVLDPSRYTIYAEMNQKQYPLQPNTWYSLTKFFGVAAHKRHTFHVSIPLRENASRQTLVFYLVFDKKVKIALRLAFPASHARLAKSPRYSYWYHDHYLTYCKRNTIVTIPAKKRFLIKRELLYCINAIAVKKKEGLKLSWIRLCYWITRPWYQKQRIWLAFDKLFKAGDNGEYFYRYASEQKYDGIRKYYVINDQSVDQKRLLSLGYHPLKTGSLKHYLTFLNADIVFSTHASVFYHNFGPMGQYLRGLVKFENVTLQHGLTVQKLALSMNRVHDNLKRYYCASRYEIENLSRPIYGYSDCPEKTLKLTGVARYDGLTNRDHKEILITPTWRMGLVLPRESNDAPPPYNPAFRSSSYYRVYNQLINDPTLIEAAKKYGYRITYLVHPTVSIQIDDFDRNDYVQIVAATADTNYEKVLSEASLMVTDYSGVQFDFAYMRKPVVYYHHTDIPPHYEEGCFYYDTMAFGEICKNHDEMVKTLISYMETNCAIKPQFKARIDDFFAYDDHNNCERIYQDALAFQQEIDARKKQK</sequence>
<dbReference type="RefSeq" id="WP_249317667.1">
    <property type="nucleotide sequence ID" value="NZ_JACRSN010000001.1"/>
</dbReference>
<gene>
    <name evidence="1" type="ORF">IAG03_00380</name>
</gene>
<protein>
    <submittedName>
        <fullName evidence="1">CDP-glycerol glycerophosphotransferase family protein</fullName>
    </submittedName>
</protein>
<name>A0A926D690_9FIRM</name>
<dbReference type="InterPro" id="IPR007554">
    <property type="entry name" value="Glycerophosphate_synth"/>
</dbReference>
<dbReference type="Gene3D" id="3.40.50.12580">
    <property type="match status" value="1"/>
</dbReference>
<dbReference type="InterPro" id="IPR051612">
    <property type="entry name" value="Teichoic_Acid_Biosynth"/>
</dbReference>
<dbReference type="PANTHER" id="PTHR37316">
    <property type="entry name" value="TEICHOIC ACID GLYCEROL-PHOSPHATE PRIMASE"/>
    <property type="match status" value="1"/>
</dbReference>
<organism evidence="1 2">
    <name type="scientific">Yeguia hominis</name>
    <dbReference type="NCBI Taxonomy" id="2763662"/>
    <lineage>
        <taxon>Bacteria</taxon>
        <taxon>Bacillati</taxon>
        <taxon>Bacillota</taxon>
        <taxon>Clostridia</taxon>
        <taxon>Eubacteriales</taxon>
        <taxon>Yeguiaceae</taxon>
        <taxon>Yeguia</taxon>
    </lineage>
</organism>
<dbReference type="InterPro" id="IPR029044">
    <property type="entry name" value="Nucleotide-diphossugar_trans"/>
</dbReference>
<dbReference type="AlphaFoldDB" id="A0A926D690"/>
<dbReference type="GO" id="GO:0047355">
    <property type="term" value="F:CDP-glycerol glycerophosphotransferase activity"/>
    <property type="evidence" value="ECO:0007669"/>
    <property type="project" value="InterPro"/>
</dbReference>
<dbReference type="PANTHER" id="PTHR37316:SF3">
    <property type="entry name" value="TEICHOIC ACID GLYCEROL-PHOSPHATE TRANSFERASE"/>
    <property type="match status" value="1"/>
</dbReference>
<dbReference type="EMBL" id="JACRSN010000001">
    <property type="protein sequence ID" value="MBC8532478.1"/>
    <property type="molecule type" value="Genomic_DNA"/>
</dbReference>
<evidence type="ECO:0000313" key="2">
    <source>
        <dbReference type="Proteomes" id="UP000651482"/>
    </source>
</evidence>
<reference evidence="1" key="1">
    <citation type="submission" date="2020-08" db="EMBL/GenBank/DDBJ databases">
        <title>Genome public.</title>
        <authorList>
            <person name="Liu C."/>
            <person name="Sun Q."/>
        </authorList>
    </citation>
    <scope>NUCLEOTIDE SEQUENCE</scope>
    <source>
        <strain evidence="1">NSJ-40</strain>
    </source>
</reference>
<keyword evidence="2" id="KW-1185">Reference proteome</keyword>
<dbReference type="Proteomes" id="UP000651482">
    <property type="component" value="Unassembled WGS sequence"/>
</dbReference>
<dbReference type="InterPro" id="IPR043148">
    <property type="entry name" value="TagF_C"/>
</dbReference>